<evidence type="ECO:0000313" key="2">
    <source>
        <dbReference type="Proteomes" id="UP000304912"/>
    </source>
</evidence>
<accession>A0A5B7YIZ3</accession>
<dbReference type="AlphaFoldDB" id="A0A5B7YIZ3"/>
<dbReference type="KEGG" id="salk:FBQ74_18650"/>
<gene>
    <name evidence="1" type="ORF">FBQ74_18650</name>
</gene>
<dbReference type="OrthoDB" id="5801564at2"/>
<keyword evidence="2" id="KW-1185">Reference proteome</keyword>
<dbReference type="RefSeq" id="WP_139758227.1">
    <property type="nucleotide sequence ID" value="NZ_CP039853.1"/>
</dbReference>
<keyword evidence="1" id="KW-0614">Plasmid</keyword>
<dbReference type="EMBL" id="CP039853">
    <property type="protein sequence ID" value="QCZ95541.1"/>
    <property type="molecule type" value="Genomic_DNA"/>
</dbReference>
<name>A0A5B7YIZ3_9ALTE</name>
<organism evidence="1 2">
    <name type="scientific">Salinimonas iocasae</name>
    <dbReference type="NCBI Taxonomy" id="2572577"/>
    <lineage>
        <taxon>Bacteria</taxon>
        <taxon>Pseudomonadati</taxon>
        <taxon>Pseudomonadota</taxon>
        <taxon>Gammaproteobacteria</taxon>
        <taxon>Alteromonadales</taxon>
        <taxon>Alteromonadaceae</taxon>
        <taxon>Alteromonas/Salinimonas group</taxon>
        <taxon>Salinimonas</taxon>
    </lineage>
</organism>
<geneLocation type="plasmid" evidence="1 2">
    <name>plas12</name>
</geneLocation>
<evidence type="ECO:0000313" key="1">
    <source>
        <dbReference type="EMBL" id="QCZ95541.1"/>
    </source>
</evidence>
<dbReference type="Proteomes" id="UP000304912">
    <property type="component" value="Plasmid plas12"/>
</dbReference>
<reference evidence="1 2" key="1">
    <citation type="submission" date="2019-04" db="EMBL/GenBank/DDBJ databases">
        <title>Salinimonas iocasae sp. nov., a halophilic bacterium isolated from the outer tube casing of tubeworms in Okinawa Trough.</title>
        <authorList>
            <person name="Zhang H."/>
            <person name="Wang H."/>
            <person name="Li C."/>
        </authorList>
    </citation>
    <scope>NUCLEOTIDE SEQUENCE [LARGE SCALE GENOMIC DNA]</scope>
    <source>
        <strain evidence="1 2">KX18D6</strain>
        <plasmid evidence="1 2">plas12</plasmid>
    </source>
</reference>
<proteinExistence type="predicted"/>
<protein>
    <submittedName>
        <fullName evidence="1">Uncharacterized protein</fullName>
    </submittedName>
</protein>
<sequence length="106" mass="11983">MKIQAVVNEKDTCVFEIQQVSKLREVRVTVNYKTGAITYSDPKGRMTNEEKALFVEGILTTLEKCVQNCLSLMKTNPSTALKNLVKMWQGQQKAIRDANVYIQLAS</sequence>